<dbReference type="OrthoDB" id="10027956at2759"/>
<keyword evidence="8" id="KW-1185">Reference proteome</keyword>
<dbReference type="KEGG" id="vde:111255066"/>
<dbReference type="PROSITE" id="PS50118">
    <property type="entry name" value="HMG_BOX_2"/>
    <property type="match status" value="1"/>
</dbReference>
<comment type="subcellular location">
    <subcellularLocation>
        <location evidence="1">Nucleus</location>
    </subcellularLocation>
</comment>
<dbReference type="SMART" id="SM00398">
    <property type="entry name" value="HMG"/>
    <property type="match status" value="1"/>
</dbReference>
<dbReference type="Proteomes" id="UP000594260">
    <property type="component" value="Unplaced"/>
</dbReference>
<dbReference type="GO" id="GO:0031490">
    <property type="term" value="F:chromatin DNA binding"/>
    <property type="evidence" value="ECO:0007669"/>
    <property type="project" value="TreeGrafter"/>
</dbReference>
<evidence type="ECO:0000259" key="6">
    <source>
        <dbReference type="PROSITE" id="PS50118"/>
    </source>
</evidence>
<evidence type="ECO:0000313" key="7">
    <source>
        <dbReference type="EnsemblMetazoa" id="XP_022672424"/>
    </source>
</evidence>
<dbReference type="CDD" id="cd21995">
    <property type="entry name" value="HMG-box_TOX-like"/>
    <property type="match status" value="1"/>
</dbReference>
<evidence type="ECO:0000256" key="2">
    <source>
        <dbReference type="ARBA" id="ARBA00023125"/>
    </source>
</evidence>
<dbReference type="PRINTS" id="PR00886">
    <property type="entry name" value="HIGHMOBLTY12"/>
</dbReference>
<feature type="compositionally biased region" description="Low complexity" evidence="5">
    <location>
        <begin position="244"/>
        <end position="264"/>
    </location>
</feature>
<dbReference type="GO" id="GO:0005634">
    <property type="term" value="C:nucleus"/>
    <property type="evidence" value="ECO:0007669"/>
    <property type="project" value="UniProtKB-SubCell"/>
</dbReference>
<dbReference type="FunFam" id="1.10.30.10:FF:000005">
    <property type="entry name" value="TOX high mobility group box family member 3"/>
    <property type="match status" value="1"/>
</dbReference>
<evidence type="ECO:0000256" key="1">
    <source>
        <dbReference type="ARBA" id="ARBA00004123"/>
    </source>
</evidence>
<feature type="DNA-binding region" description="HMG box" evidence="4">
    <location>
        <begin position="171"/>
        <end position="239"/>
    </location>
</feature>
<dbReference type="InterPro" id="IPR036910">
    <property type="entry name" value="HMG_box_dom_sf"/>
</dbReference>
<feature type="region of interest" description="Disordered" evidence="5">
    <location>
        <begin position="143"/>
        <end position="175"/>
    </location>
</feature>
<dbReference type="InParanoid" id="A0A7M7KV38"/>
<keyword evidence="3 4" id="KW-0539">Nucleus</keyword>
<evidence type="ECO:0000313" key="8">
    <source>
        <dbReference type="Proteomes" id="UP000594260"/>
    </source>
</evidence>
<evidence type="ECO:0000256" key="4">
    <source>
        <dbReference type="PROSITE-ProRule" id="PRU00267"/>
    </source>
</evidence>
<feature type="region of interest" description="Disordered" evidence="5">
    <location>
        <begin position="244"/>
        <end position="265"/>
    </location>
</feature>
<dbReference type="RefSeq" id="XP_022672424.1">
    <property type="nucleotide sequence ID" value="XM_022816689.1"/>
</dbReference>
<evidence type="ECO:0000256" key="5">
    <source>
        <dbReference type="SAM" id="MobiDB-lite"/>
    </source>
</evidence>
<feature type="domain" description="HMG box" evidence="6">
    <location>
        <begin position="171"/>
        <end position="239"/>
    </location>
</feature>
<dbReference type="GeneID" id="111255066"/>
<name>A0A7M7KV38_VARDE</name>
<keyword evidence="2 4" id="KW-0238">DNA-binding</keyword>
<dbReference type="SUPFAM" id="SSF47095">
    <property type="entry name" value="HMG-box"/>
    <property type="match status" value="1"/>
</dbReference>
<dbReference type="Pfam" id="PF00505">
    <property type="entry name" value="HMG_box"/>
    <property type="match status" value="1"/>
</dbReference>
<reference evidence="7" key="1">
    <citation type="submission" date="2021-01" db="UniProtKB">
        <authorList>
            <consortium name="EnsemblMetazoa"/>
        </authorList>
    </citation>
    <scope>IDENTIFICATION</scope>
</reference>
<sequence>MSRVVWSQYDILSVSHRPIRKQLDTSRSQPAQLSICSKSKMDPPQIPWTTFADGQQTLNLSTAAAAAASQFSYMQDYITSGGPGFNSFQGLHGSYPSLAGASATGDSASTTPASTSSVSPGTIAIGSLNSALGLAANVAAAGQKTPAAQSNGGNKAQKSQRKRKKKDPNEPQKPVSAYALFFRDTQSHIKSQNPNATFGQISKIVAGMWDQLDAERKEVYKKKTEAAKKEYLKALAAYRASLVQSPQTSSSPQQAPRSPLSAPSISSFQSSLGQNAFNANIMNGLNSTLGFPQSNGNLAGMAMPTMAAMANGQAMANLANFSHPQWQQDSAKLAAGFSAQNWPPAAHSNSNVHSMYVGAQMALTGQLSMPWEHRR</sequence>
<dbReference type="GO" id="GO:0006357">
    <property type="term" value="P:regulation of transcription by RNA polymerase II"/>
    <property type="evidence" value="ECO:0007669"/>
    <property type="project" value="TreeGrafter"/>
</dbReference>
<organism evidence="7 8">
    <name type="scientific">Varroa destructor</name>
    <name type="common">Honeybee mite</name>
    <dbReference type="NCBI Taxonomy" id="109461"/>
    <lineage>
        <taxon>Eukaryota</taxon>
        <taxon>Metazoa</taxon>
        <taxon>Ecdysozoa</taxon>
        <taxon>Arthropoda</taxon>
        <taxon>Chelicerata</taxon>
        <taxon>Arachnida</taxon>
        <taxon>Acari</taxon>
        <taxon>Parasitiformes</taxon>
        <taxon>Mesostigmata</taxon>
        <taxon>Gamasina</taxon>
        <taxon>Dermanyssoidea</taxon>
        <taxon>Varroidae</taxon>
        <taxon>Varroa</taxon>
    </lineage>
</organism>
<proteinExistence type="predicted"/>
<protein>
    <recommendedName>
        <fullName evidence="6">HMG box domain-containing protein</fullName>
    </recommendedName>
</protein>
<dbReference type="InterPro" id="IPR009071">
    <property type="entry name" value="HMG_box_dom"/>
</dbReference>
<dbReference type="Gene3D" id="1.10.30.10">
    <property type="entry name" value="High mobility group box domain"/>
    <property type="match status" value="1"/>
</dbReference>
<evidence type="ECO:0000256" key="3">
    <source>
        <dbReference type="ARBA" id="ARBA00023242"/>
    </source>
</evidence>
<dbReference type="PANTHER" id="PTHR45781:SF1">
    <property type="entry name" value="HMG BOX DOMAIN-CONTAINING PROTEIN"/>
    <property type="match status" value="1"/>
</dbReference>
<dbReference type="EnsemblMetazoa" id="XM_022816689">
    <property type="protein sequence ID" value="XP_022672424"/>
    <property type="gene ID" value="LOC111255066"/>
</dbReference>
<accession>A0A7M7KV38</accession>
<dbReference type="PANTHER" id="PTHR45781">
    <property type="entry name" value="AGAP000281-PA"/>
    <property type="match status" value="1"/>
</dbReference>
<dbReference type="AlphaFoldDB" id="A0A7M7KV38"/>
<dbReference type="InterPro" id="IPR051365">
    <property type="entry name" value="TOX_HMG-box_domain"/>
</dbReference>